<evidence type="ECO:0000256" key="9">
    <source>
        <dbReference type="RuleBase" id="RU003357"/>
    </source>
</evidence>
<dbReference type="Pfam" id="PF13715">
    <property type="entry name" value="CarbopepD_reg_2"/>
    <property type="match status" value="1"/>
</dbReference>
<evidence type="ECO:0000256" key="4">
    <source>
        <dbReference type="ARBA" id="ARBA00022692"/>
    </source>
</evidence>
<evidence type="ECO:0000256" key="10">
    <source>
        <dbReference type="SAM" id="SignalP"/>
    </source>
</evidence>
<sequence length="825" mass="91540">MKKISFLLGALLVSLPVAQANVSTTSVVEQAPHKHYKLSGKVIDASTQKPLPYVVVRVVGSSDGASAKKDGTFVMEELHRPQGKLRIVLMGYKTQEFDYDVTKKSEIILALEPSVFNIDEVVVSANRTETKRRQAPVLVNVTDAKLFEATASVNLDQALKFNPGVRVEDNCQNCGFNQVRINGLDGPYSQVVINSRSIFSSLAGVYGLEMFPTEMIDRVEVVRGGGSAIFGSSAIGGTINIITKAPSRNMTTVSYNTELYQDNWTKPMHNANFFSSVVSSDLQSGISVYGRMKERDGIDVVRPGSLVKADKDLGTKDGQDGYSELPKLKSVTVGTSAFLNPWHQGKLSLDYFYTQEDRRGGNNLEKPEHEANIAESLKHNIHTGILRLDQYVADGAGFITAFGAVSHTLRRSYYGGGPVTPDNLVGSNPISPEDAAKGLGAYGLTKDLTAQMGLQYVHNFQKLLFMPSALTVGGEYTYNRLNDSSGNRPLAIGQHTRTSSLFAQNEWKNDKLGFLLGLRYDHVGLSTDEKHAKLGLSTLDILTPRATLRYNPTEDINIRLSYAEGFRAPAYFEEELHVAFANGEGKPRILSPDLREERSNSFTGSVDYYTTLSDNISLNLMLEGFYTRIFNKFVAVEKEDYTYVQNVDEDGHKVNASVYGANFEMRLAYKKLTSLQLGYTVQRSLFDRPQRAIEDVDKKKEFMRTPNQYGYFVWSLTPTDRFSFNLTGDFTGSMYVPHEHGDKEGVYITNDGENKIVFTSPFFALNTKVAYKFAFGSTDMEVNFGINNLLNAYQKDFDEGPNRASAYVYGPKSPRSIFAGIKLSL</sequence>
<dbReference type="Gene3D" id="2.60.40.1120">
    <property type="entry name" value="Carboxypeptidase-like, regulatory domain"/>
    <property type="match status" value="1"/>
</dbReference>
<comment type="caution">
    <text evidence="13">The sequence shown here is derived from an EMBL/GenBank/DDBJ whole genome shotgun (WGS) entry which is preliminary data.</text>
</comment>
<dbReference type="InterPro" id="IPR008969">
    <property type="entry name" value="CarboxyPept-like_regulatory"/>
</dbReference>
<feature type="domain" description="TonB-dependent receptor-like beta-barrel" evidence="11">
    <location>
        <begin position="394"/>
        <end position="789"/>
    </location>
</feature>
<dbReference type="SUPFAM" id="SSF56935">
    <property type="entry name" value="Porins"/>
    <property type="match status" value="1"/>
</dbReference>
<feature type="signal peptide" evidence="10">
    <location>
        <begin position="1"/>
        <end position="20"/>
    </location>
</feature>
<evidence type="ECO:0000256" key="8">
    <source>
        <dbReference type="PROSITE-ProRule" id="PRU01360"/>
    </source>
</evidence>
<accession>A0ABR4XNL2</accession>
<comment type="subcellular location">
    <subcellularLocation>
        <location evidence="1 8">Cell outer membrane</location>
        <topology evidence="1 8">Multi-pass membrane protein</topology>
    </subcellularLocation>
</comment>
<organism evidence="13 14">
    <name type="scientific">Porphyromonas canoris</name>
    <dbReference type="NCBI Taxonomy" id="36875"/>
    <lineage>
        <taxon>Bacteria</taxon>
        <taxon>Pseudomonadati</taxon>
        <taxon>Bacteroidota</taxon>
        <taxon>Bacteroidia</taxon>
        <taxon>Bacteroidales</taxon>
        <taxon>Porphyromonadaceae</taxon>
        <taxon>Porphyromonas</taxon>
    </lineage>
</organism>
<keyword evidence="3 8" id="KW-1134">Transmembrane beta strand</keyword>
<dbReference type="InterPro" id="IPR012910">
    <property type="entry name" value="Plug_dom"/>
</dbReference>
<dbReference type="InterPro" id="IPR036942">
    <property type="entry name" value="Beta-barrel_TonB_sf"/>
</dbReference>
<keyword evidence="14" id="KW-1185">Reference proteome</keyword>
<name>A0ABR4XNL2_9PORP</name>
<comment type="similarity">
    <text evidence="8 9">Belongs to the TonB-dependent receptor family.</text>
</comment>
<dbReference type="PANTHER" id="PTHR30069">
    <property type="entry name" value="TONB-DEPENDENT OUTER MEMBRANE RECEPTOR"/>
    <property type="match status" value="1"/>
</dbReference>
<reference evidence="13 14" key="1">
    <citation type="submission" date="2014-08" db="EMBL/GenBank/DDBJ databases">
        <title>Porphyromonas canoris strain:OH2762 Genome sequencing.</title>
        <authorList>
            <person name="Wallis C."/>
            <person name="Deusch O."/>
            <person name="O'Flynn C."/>
            <person name="Davis I."/>
            <person name="Jospin G."/>
            <person name="Darling A.E."/>
            <person name="Coil D.A."/>
            <person name="Alexiev A."/>
            <person name="Horsfall A."/>
            <person name="Kirkwood N."/>
            <person name="Harris S."/>
            <person name="Eisen J.A."/>
        </authorList>
    </citation>
    <scope>NUCLEOTIDE SEQUENCE [LARGE SCALE GENOMIC DNA]</scope>
    <source>
        <strain evidence="14">COT-108 OH2762</strain>
    </source>
</reference>
<evidence type="ECO:0008006" key="15">
    <source>
        <dbReference type="Google" id="ProtNLM"/>
    </source>
</evidence>
<dbReference type="PANTHER" id="PTHR30069:SF57">
    <property type="entry name" value="TONB-DEPENDENT RECEPTOR"/>
    <property type="match status" value="1"/>
</dbReference>
<dbReference type="Pfam" id="PF00593">
    <property type="entry name" value="TonB_dep_Rec_b-barrel"/>
    <property type="match status" value="1"/>
</dbReference>
<dbReference type="SUPFAM" id="SSF49464">
    <property type="entry name" value="Carboxypeptidase regulatory domain-like"/>
    <property type="match status" value="1"/>
</dbReference>
<dbReference type="Proteomes" id="UP000030101">
    <property type="component" value="Unassembled WGS sequence"/>
</dbReference>
<evidence type="ECO:0000313" key="13">
    <source>
        <dbReference type="EMBL" id="KGN93389.1"/>
    </source>
</evidence>
<dbReference type="Pfam" id="PF07715">
    <property type="entry name" value="Plug"/>
    <property type="match status" value="1"/>
</dbReference>
<feature type="chain" id="PRO_5046382419" description="TonB-dependent receptor" evidence="10">
    <location>
        <begin position="21"/>
        <end position="825"/>
    </location>
</feature>
<evidence type="ECO:0000313" key="14">
    <source>
        <dbReference type="Proteomes" id="UP000030101"/>
    </source>
</evidence>
<dbReference type="Gene3D" id="2.170.130.10">
    <property type="entry name" value="TonB-dependent receptor, plug domain"/>
    <property type="match status" value="1"/>
</dbReference>
<dbReference type="EMBL" id="JQZV01000003">
    <property type="protein sequence ID" value="KGN93389.1"/>
    <property type="molecule type" value="Genomic_DNA"/>
</dbReference>
<evidence type="ECO:0000256" key="1">
    <source>
        <dbReference type="ARBA" id="ARBA00004571"/>
    </source>
</evidence>
<proteinExistence type="inferred from homology"/>
<evidence type="ECO:0000259" key="12">
    <source>
        <dbReference type="Pfam" id="PF07715"/>
    </source>
</evidence>
<dbReference type="Gene3D" id="2.40.170.20">
    <property type="entry name" value="TonB-dependent receptor, beta-barrel domain"/>
    <property type="match status" value="1"/>
</dbReference>
<dbReference type="InterPro" id="IPR037066">
    <property type="entry name" value="Plug_dom_sf"/>
</dbReference>
<evidence type="ECO:0000259" key="11">
    <source>
        <dbReference type="Pfam" id="PF00593"/>
    </source>
</evidence>
<dbReference type="PROSITE" id="PS52016">
    <property type="entry name" value="TONB_DEPENDENT_REC_3"/>
    <property type="match status" value="1"/>
</dbReference>
<protein>
    <recommendedName>
        <fullName evidence="15">TonB-dependent receptor</fullName>
    </recommendedName>
</protein>
<evidence type="ECO:0000256" key="2">
    <source>
        <dbReference type="ARBA" id="ARBA00022448"/>
    </source>
</evidence>
<keyword evidence="6 8" id="KW-0472">Membrane</keyword>
<keyword evidence="2 8" id="KW-0813">Transport</keyword>
<keyword evidence="10" id="KW-0732">Signal</keyword>
<keyword evidence="5 9" id="KW-0798">TonB box</keyword>
<dbReference type="RefSeq" id="WP_036788839.1">
    <property type="nucleotide sequence ID" value="NZ_JQZV01000003.1"/>
</dbReference>
<evidence type="ECO:0000256" key="3">
    <source>
        <dbReference type="ARBA" id="ARBA00022452"/>
    </source>
</evidence>
<keyword evidence="4 8" id="KW-0812">Transmembrane</keyword>
<evidence type="ECO:0000256" key="6">
    <source>
        <dbReference type="ARBA" id="ARBA00023136"/>
    </source>
</evidence>
<dbReference type="InterPro" id="IPR039426">
    <property type="entry name" value="TonB-dep_rcpt-like"/>
</dbReference>
<evidence type="ECO:0000256" key="7">
    <source>
        <dbReference type="ARBA" id="ARBA00023237"/>
    </source>
</evidence>
<evidence type="ECO:0000256" key="5">
    <source>
        <dbReference type="ARBA" id="ARBA00023077"/>
    </source>
</evidence>
<feature type="domain" description="TonB-dependent receptor plug" evidence="12">
    <location>
        <begin position="132"/>
        <end position="238"/>
    </location>
</feature>
<dbReference type="InterPro" id="IPR000531">
    <property type="entry name" value="Beta-barrel_TonB"/>
</dbReference>
<keyword evidence="7 8" id="KW-0998">Cell outer membrane</keyword>
<gene>
    <name evidence="13" type="ORF">HQ43_01765</name>
</gene>